<comment type="caution">
    <text evidence="1">The sequence shown here is derived from an EMBL/GenBank/DDBJ whole genome shotgun (WGS) entry which is preliminary data.</text>
</comment>
<evidence type="ECO:0000313" key="1">
    <source>
        <dbReference type="EMBL" id="HIR57031.1"/>
    </source>
</evidence>
<organism evidence="1 2">
    <name type="scientific">Candidatus Gallacutalibacter pullicola</name>
    <dbReference type="NCBI Taxonomy" id="2840830"/>
    <lineage>
        <taxon>Bacteria</taxon>
        <taxon>Bacillati</taxon>
        <taxon>Bacillota</taxon>
        <taxon>Clostridia</taxon>
        <taxon>Eubacteriales</taxon>
        <taxon>Candidatus Gallacutalibacter</taxon>
    </lineage>
</organism>
<gene>
    <name evidence="1" type="ORF">IAA54_05125</name>
</gene>
<dbReference type="EMBL" id="DVHF01000057">
    <property type="protein sequence ID" value="HIR57031.1"/>
    <property type="molecule type" value="Genomic_DNA"/>
</dbReference>
<accession>A0A9D1DQC6</accession>
<reference evidence="1" key="1">
    <citation type="submission" date="2020-10" db="EMBL/GenBank/DDBJ databases">
        <authorList>
            <person name="Gilroy R."/>
        </authorList>
    </citation>
    <scope>NUCLEOTIDE SEQUENCE</scope>
    <source>
        <strain evidence="1">ChiSjej1B19-7085</strain>
    </source>
</reference>
<dbReference type="Proteomes" id="UP000886785">
    <property type="component" value="Unassembled WGS sequence"/>
</dbReference>
<proteinExistence type="predicted"/>
<reference evidence="1" key="2">
    <citation type="journal article" date="2021" name="PeerJ">
        <title>Extensive microbial diversity within the chicken gut microbiome revealed by metagenomics and culture.</title>
        <authorList>
            <person name="Gilroy R."/>
            <person name="Ravi A."/>
            <person name="Getino M."/>
            <person name="Pursley I."/>
            <person name="Horton D.L."/>
            <person name="Alikhan N.F."/>
            <person name="Baker D."/>
            <person name="Gharbi K."/>
            <person name="Hall N."/>
            <person name="Watson M."/>
            <person name="Adriaenssens E.M."/>
            <person name="Foster-Nyarko E."/>
            <person name="Jarju S."/>
            <person name="Secka A."/>
            <person name="Antonio M."/>
            <person name="Oren A."/>
            <person name="Chaudhuri R.R."/>
            <person name="La Ragione R."/>
            <person name="Hildebrand F."/>
            <person name="Pallen M.J."/>
        </authorList>
    </citation>
    <scope>NUCLEOTIDE SEQUENCE</scope>
    <source>
        <strain evidence="1">ChiSjej1B19-7085</strain>
    </source>
</reference>
<dbReference type="AlphaFoldDB" id="A0A9D1DQC6"/>
<sequence length="110" mass="12097">MAKLEKTIRGNFDMILQTLENAVLQGSMSASYEDGSDFSQGDFRCSVRVYERYSYSGGNRVSMAVTLAGGNGEYHLTAITSGGSQGMFFKINRWGEDSFLDTIADAVERL</sequence>
<dbReference type="Pfam" id="PF19524">
    <property type="entry name" value="DUF6054"/>
    <property type="match status" value="1"/>
</dbReference>
<evidence type="ECO:0000313" key="2">
    <source>
        <dbReference type="Proteomes" id="UP000886785"/>
    </source>
</evidence>
<protein>
    <submittedName>
        <fullName evidence="1">Uncharacterized protein</fullName>
    </submittedName>
</protein>
<name>A0A9D1DQC6_9FIRM</name>
<dbReference type="InterPro" id="IPR046117">
    <property type="entry name" value="DUF6054"/>
</dbReference>